<reference evidence="2" key="1">
    <citation type="submission" date="2021-01" db="EMBL/GenBank/DDBJ databases">
        <title>Whole genome shotgun sequence of Virgisporangium aliadipatigenens NBRC 105644.</title>
        <authorList>
            <person name="Komaki H."/>
            <person name="Tamura T."/>
        </authorList>
    </citation>
    <scope>NUCLEOTIDE SEQUENCE</scope>
    <source>
        <strain evidence="2">NBRC 105644</strain>
    </source>
</reference>
<proteinExistence type="predicted"/>
<evidence type="ECO:0000313" key="3">
    <source>
        <dbReference type="Proteomes" id="UP000619260"/>
    </source>
</evidence>
<organism evidence="2 3">
    <name type="scientific">Virgisporangium aliadipatigenens</name>
    <dbReference type="NCBI Taxonomy" id="741659"/>
    <lineage>
        <taxon>Bacteria</taxon>
        <taxon>Bacillati</taxon>
        <taxon>Actinomycetota</taxon>
        <taxon>Actinomycetes</taxon>
        <taxon>Micromonosporales</taxon>
        <taxon>Micromonosporaceae</taxon>
        <taxon>Virgisporangium</taxon>
    </lineage>
</organism>
<dbReference type="AlphaFoldDB" id="A0A8J3YSI1"/>
<dbReference type="RefSeq" id="WP_275415649.1">
    <property type="nucleotide sequence ID" value="NZ_BOPF01000038.1"/>
</dbReference>
<evidence type="ECO:0000256" key="1">
    <source>
        <dbReference type="SAM" id="Phobius"/>
    </source>
</evidence>
<keyword evidence="1" id="KW-0472">Membrane</keyword>
<gene>
    <name evidence="2" type="ORF">Val02_75720</name>
</gene>
<comment type="caution">
    <text evidence="2">The sequence shown here is derived from an EMBL/GenBank/DDBJ whole genome shotgun (WGS) entry which is preliminary data.</text>
</comment>
<feature type="transmembrane region" description="Helical" evidence="1">
    <location>
        <begin position="6"/>
        <end position="32"/>
    </location>
</feature>
<sequence length="44" mass="4479">MDNGALGLLLGVACLLPCAFVSLVWVFALAVLGFNGVSRSGDPD</sequence>
<dbReference type="EMBL" id="BOPF01000038">
    <property type="protein sequence ID" value="GIJ50686.1"/>
    <property type="molecule type" value="Genomic_DNA"/>
</dbReference>
<accession>A0A8J3YSI1</accession>
<protein>
    <submittedName>
        <fullName evidence="2">Uncharacterized protein</fullName>
    </submittedName>
</protein>
<keyword evidence="1" id="KW-0812">Transmembrane</keyword>
<dbReference type="Proteomes" id="UP000619260">
    <property type="component" value="Unassembled WGS sequence"/>
</dbReference>
<keyword evidence="3" id="KW-1185">Reference proteome</keyword>
<name>A0A8J3YSI1_9ACTN</name>
<evidence type="ECO:0000313" key="2">
    <source>
        <dbReference type="EMBL" id="GIJ50686.1"/>
    </source>
</evidence>
<keyword evidence="1" id="KW-1133">Transmembrane helix</keyword>